<reference evidence="1" key="1">
    <citation type="journal article" date="2014" name="Front. Microbiol.">
        <title>High frequency of phylogenetically diverse reductive dehalogenase-homologous genes in deep subseafloor sedimentary metagenomes.</title>
        <authorList>
            <person name="Kawai M."/>
            <person name="Futagami T."/>
            <person name="Toyoda A."/>
            <person name="Takaki Y."/>
            <person name="Nishi S."/>
            <person name="Hori S."/>
            <person name="Arai W."/>
            <person name="Tsubouchi T."/>
            <person name="Morono Y."/>
            <person name="Uchiyama I."/>
            <person name="Ito T."/>
            <person name="Fujiyama A."/>
            <person name="Inagaki F."/>
            <person name="Takami H."/>
        </authorList>
    </citation>
    <scope>NUCLEOTIDE SEQUENCE</scope>
    <source>
        <strain evidence="1">Expedition CK06-06</strain>
    </source>
</reference>
<feature type="non-terminal residue" evidence="1">
    <location>
        <position position="175"/>
    </location>
</feature>
<dbReference type="EMBL" id="BARW01008019">
    <property type="protein sequence ID" value="GAI79332.1"/>
    <property type="molecule type" value="Genomic_DNA"/>
</dbReference>
<accession>X1RF36</accession>
<sequence>MFVLHETCLEYFRRRLSEGWECISLEGHNAVLLSPEGFRRELDLRNDVETLRPNAAGDENAISNQFPADSFPATAHWDKVDEEDVDDAATYVSTVSTTYQRDLYNLPAHTGIGTINFIKIYFRCKCLIDVGDAKPSLKSDGVVTDGAKIDLTPSWTTYSQQWETNPADDEPWEWA</sequence>
<organism evidence="1">
    <name type="scientific">marine sediment metagenome</name>
    <dbReference type="NCBI Taxonomy" id="412755"/>
    <lineage>
        <taxon>unclassified sequences</taxon>
        <taxon>metagenomes</taxon>
        <taxon>ecological metagenomes</taxon>
    </lineage>
</organism>
<comment type="caution">
    <text evidence="1">The sequence shown here is derived from an EMBL/GenBank/DDBJ whole genome shotgun (WGS) entry which is preliminary data.</text>
</comment>
<dbReference type="AlphaFoldDB" id="X1RF36"/>
<evidence type="ECO:0000313" key="1">
    <source>
        <dbReference type="EMBL" id="GAI79332.1"/>
    </source>
</evidence>
<proteinExistence type="predicted"/>
<gene>
    <name evidence="1" type="ORF">S12H4_16565</name>
</gene>
<name>X1RF36_9ZZZZ</name>
<protein>
    <submittedName>
        <fullName evidence="1">Uncharacterized protein</fullName>
    </submittedName>
</protein>